<evidence type="ECO:0000313" key="7">
    <source>
        <dbReference type="Proteomes" id="UP000557193"/>
    </source>
</evidence>
<comment type="subcellular location">
    <subcellularLocation>
        <location evidence="1">Membrane</location>
        <topology evidence="1">Single-pass membrane protein</topology>
    </subcellularLocation>
</comment>
<feature type="transmembrane region" description="Helical" evidence="5">
    <location>
        <begin position="20"/>
        <end position="40"/>
    </location>
</feature>
<keyword evidence="6" id="KW-0378">Hydrolase</keyword>
<keyword evidence="6" id="KW-0645">Protease</keyword>
<evidence type="ECO:0000256" key="2">
    <source>
        <dbReference type="ARBA" id="ARBA00022692"/>
    </source>
</evidence>
<evidence type="ECO:0000256" key="3">
    <source>
        <dbReference type="ARBA" id="ARBA00022989"/>
    </source>
</evidence>
<proteinExistence type="predicted"/>
<dbReference type="InterPro" id="IPR007343">
    <property type="entry name" value="Uncharacterised_pept_Zn_put"/>
</dbReference>
<keyword evidence="2 5" id="KW-0812">Transmembrane</keyword>
<dbReference type="Proteomes" id="UP000557193">
    <property type="component" value="Unassembled WGS sequence"/>
</dbReference>
<dbReference type="PANTHER" id="PTHR30168">
    <property type="entry name" value="PUTATIVE MEMBRANE PROTEIN YPFJ"/>
    <property type="match status" value="1"/>
</dbReference>
<name>A0A7X0BW69_9PSED</name>
<protein>
    <submittedName>
        <fullName evidence="6">Putative metalloprotease</fullName>
    </submittedName>
</protein>
<sequence length="286" mass="31097">MPVSPSLHGCPSAPRQQGGILLKLLLGLVILLLIGAALLFKLRPELFAMLQTTPAIPAPSTAQAPVEKPKPIVPPSDSRQLVQAVLLSSENVLGELMARADQVYKKPQSQLFEGSVSNPCTAPTKASGTFYCSKNKTLYIDLGQLQQLQADYPAEGAVAQAYLIMRSVSQHASAQTGLYAHFKIAQQIAGKGKDSDELKLRFNLLKDCFTGVWAGYARKRLDWLEERQLGPALIAANVVTQSRLQQDSTSQWPEPISHGTSSQREYALKLGFTSGDPKSCDPFIRP</sequence>
<accession>A0A7X0BW69</accession>
<keyword evidence="3 5" id="KW-1133">Transmembrane helix</keyword>
<keyword evidence="7" id="KW-1185">Reference proteome</keyword>
<dbReference type="Pfam" id="PF04228">
    <property type="entry name" value="Zn_peptidase"/>
    <property type="match status" value="1"/>
</dbReference>
<dbReference type="RefSeq" id="WP_184683534.1">
    <property type="nucleotide sequence ID" value="NZ_JACHLL010000004.1"/>
</dbReference>
<evidence type="ECO:0000256" key="5">
    <source>
        <dbReference type="SAM" id="Phobius"/>
    </source>
</evidence>
<evidence type="ECO:0000313" key="6">
    <source>
        <dbReference type="EMBL" id="MBB6342209.1"/>
    </source>
</evidence>
<organism evidence="6 7">
    <name type="scientific">Pseudomonas fluvialis</name>
    <dbReference type="NCBI Taxonomy" id="1793966"/>
    <lineage>
        <taxon>Bacteria</taxon>
        <taxon>Pseudomonadati</taxon>
        <taxon>Pseudomonadota</taxon>
        <taxon>Gammaproteobacteria</taxon>
        <taxon>Pseudomonadales</taxon>
        <taxon>Pseudomonadaceae</taxon>
        <taxon>Pseudomonas</taxon>
    </lineage>
</organism>
<dbReference type="EMBL" id="JACHLL010000004">
    <property type="protein sequence ID" value="MBB6342209.1"/>
    <property type="molecule type" value="Genomic_DNA"/>
</dbReference>
<reference evidence="6 7" key="1">
    <citation type="submission" date="2020-08" db="EMBL/GenBank/DDBJ databases">
        <title>Functional genomics of gut bacteria from endangered species of beetles.</title>
        <authorList>
            <person name="Carlos-Shanley C."/>
        </authorList>
    </citation>
    <scope>NUCLEOTIDE SEQUENCE [LARGE SCALE GENOMIC DNA]</scope>
    <source>
        <strain evidence="6 7">S00202</strain>
    </source>
</reference>
<evidence type="ECO:0000256" key="1">
    <source>
        <dbReference type="ARBA" id="ARBA00004167"/>
    </source>
</evidence>
<keyword evidence="4 5" id="KW-0472">Membrane</keyword>
<keyword evidence="6" id="KW-0482">Metalloprotease</keyword>
<dbReference type="PANTHER" id="PTHR30168:SF0">
    <property type="entry name" value="INNER MEMBRANE PROTEIN"/>
    <property type="match status" value="1"/>
</dbReference>
<gene>
    <name evidence="6" type="ORF">HNP49_002391</name>
</gene>
<dbReference type="GO" id="GO:0008237">
    <property type="term" value="F:metallopeptidase activity"/>
    <property type="evidence" value="ECO:0007669"/>
    <property type="project" value="UniProtKB-KW"/>
</dbReference>
<evidence type="ECO:0000256" key="4">
    <source>
        <dbReference type="ARBA" id="ARBA00023136"/>
    </source>
</evidence>
<dbReference type="AlphaFoldDB" id="A0A7X0BW69"/>
<dbReference type="GO" id="GO:0006508">
    <property type="term" value="P:proteolysis"/>
    <property type="evidence" value="ECO:0007669"/>
    <property type="project" value="UniProtKB-KW"/>
</dbReference>
<comment type="caution">
    <text evidence="6">The sequence shown here is derived from an EMBL/GenBank/DDBJ whole genome shotgun (WGS) entry which is preliminary data.</text>
</comment>
<dbReference type="GO" id="GO:0016020">
    <property type="term" value="C:membrane"/>
    <property type="evidence" value="ECO:0007669"/>
    <property type="project" value="UniProtKB-SubCell"/>
</dbReference>